<dbReference type="EMBL" id="CP000554">
    <property type="protein sequence ID" value="ABM77600.1"/>
    <property type="molecule type" value="Genomic_DNA"/>
</dbReference>
<dbReference type="STRING" id="59922.P9303_08491"/>
<dbReference type="PANTHER" id="PTHR10631">
    <property type="entry name" value="N 2 ,N 2 -DIMETHYLGUANOSINE TRNA METHYLTRANSFERASE"/>
    <property type="match status" value="1"/>
</dbReference>
<dbReference type="BioCyc" id="PMAR59922:G1G80-764-MONOMER"/>
<evidence type="ECO:0000256" key="6">
    <source>
        <dbReference type="ARBA" id="ARBA00022884"/>
    </source>
</evidence>
<dbReference type="AlphaFoldDB" id="A2C7Z0"/>
<name>A2C7Z0_PROM3</name>
<reference evidence="7 8" key="1">
    <citation type="journal article" date="2007" name="PLoS Genet.">
        <title>Patterns and implications of gene gain and loss in the evolution of Prochlorococcus.</title>
        <authorList>
            <person name="Kettler G.C."/>
            <person name="Martiny A.C."/>
            <person name="Huang K."/>
            <person name="Zucker J."/>
            <person name="Coleman M.L."/>
            <person name="Rodrigue S."/>
            <person name="Chen F."/>
            <person name="Lapidus A."/>
            <person name="Ferriera S."/>
            <person name="Johnson J."/>
            <person name="Steglich C."/>
            <person name="Church G.M."/>
            <person name="Richardson P."/>
            <person name="Chisholm S.W."/>
        </authorList>
    </citation>
    <scope>NUCLEOTIDE SEQUENCE [LARGE SCALE GENOMIC DNA]</scope>
    <source>
        <strain evidence="7 8">MIT 9303</strain>
    </source>
</reference>
<dbReference type="Pfam" id="PF02005">
    <property type="entry name" value="TRM"/>
    <property type="match status" value="1"/>
</dbReference>
<accession>A2C7Z0</accession>
<keyword evidence="1" id="KW-0820">tRNA-binding</keyword>
<dbReference type="InterPro" id="IPR002905">
    <property type="entry name" value="Trm1"/>
</dbReference>
<evidence type="ECO:0000313" key="8">
    <source>
        <dbReference type="Proteomes" id="UP000002274"/>
    </source>
</evidence>
<dbReference type="PANTHER" id="PTHR10631:SF9">
    <property type="entry name" value="TRNA (GUANINE(26)-N(2))-DIMETHYLTRANSFERASE"/>
    <property type="match status" value="1"/>
</dbReference>
<dbReference type="PROSITE" id="PS51626">
    <property type="entry name" value="SAM_MT_TRM1"/>
    <property type="match status" value="1"/>
</dbReference>
<dbReference type="SUPFAM" id="SSF53335">
    <property type="entry name" value="S-adenosyl-L-methionine-dependent methyltransferases"/>
    <property type="match status" value="1"/>
</dbReference>
<dbReference type="GO" id="GO:0016423">
    <property type="term" value="F:tRNA (guanine) methyltransferase activity"/>
    <property type="evidence" value="ECO:0007669"/>
    <property type="project" value="InterPro"/>
</dbReference>
<proteinExistence type="predicted"/>
<protein>
    <submittedName>
        <fullName evidence="7">N2,N2-dimethylguanosine tRNA methyltransferase</fullName>
    </submittedName>
</protein>
<sequence length="424" mass="45921">MGFAPVSTCLLNGPLGSLEVSCKQSGLNQPTTHYREGSVVLEPGGGFFRPESRPSRDLSVLLAAFQQQRREKFLPALHWLDLMAGCGIRALRWGLEAVKPSLLASGVEQLPELWVNDADLERASLLERNLAPLRQEQISLKLFHQPAEVLLSRAYLDQCRFDLIDLDCFGCPNAFLQPVLQVLASEGLLLLASSDGRSPTGHDRPGAIRSLAAAARVHPASWEIALRLQLGVLARHAWLLGRGLEPLVSFSEGRTFRVAVRIKRRLAAGEESQLGLLARCEACGAQLAQPLLSLQGWSGCMCSQGGGRWAVSGPLWLGPLQSPDVLADLLVLAEQSIVPIASATLRLLHRLQSDIGLPVYCWSTAELAKRLALSGPPSVLALVKALRSAGYEACCSAVMAGQLRTDATVTELLRICHEMCQEGR</sequence>
<dbReference type="RefSeq" id="WP_011825511.1">
    <property type="nucleotide sequence ID" value="NC_008820.1"/>
</dbReference>
<evidence type="ECO:0000313" key="7">
    <source>
        <dbReference type="EMBL" id="ABM77600.1"/>
    </source>
</evidence>
<dbReference type="GO" id="GO:0000049">
    <property type="term" value="F:tRNA binding"/>
    <property type="evidence" value="ECO:0007669"/>
    <property type="project" value="UniProtKB-KW"/>
</dbReference>
<dbReference type="Gene3D" id="3.40.50.150">
    <property type="entry name" value="Vaccinia Virus protein VP39"/>
    <property type="match status" value="1"/>
</dbReference>
<evidence type="ECO:0000256" key="5">
    <source>
        <dbReference type="ARBA" id="ARBA00022694"/>
    </source>
</evidence>
<dbReference type="KEGG" id="pmf:P9303_08491"/>
<keyword evidence="5" id="KW-0819">tRNA processing</keyword>
<keyword evidence="6" id="KW-0694">RNA-binding</keyword>
<organism evidence="7 8">
    <name type="scientific">Prochlorococcus marinus (strain MIT 9303)</name>
    <dbReference type="NCBI Taxonomy" id="59922"/>
    <lineage>
        <taxon>Bacteria</taxon>
        <taxon>Bacillati</taxon>
        <taxon>Cyanobacteriota</taxon>
        <taxon>Cyanophyceae</taxon>
        <taxon>Synechococcales</taxon>
        <taxon>Prochlorococcaceae</taxon>
        <taxon>Prochlorococcus</taxon>
    </lineage>
</organism>
<dbReference type="HOGENOM" id="CLU_010862_5_1_3"/>
<evidence type="ECO:0000256" key="1">
    <source>
        <dbReference type="ARBA" id="ARBA00022555"/>
    </source>
</evidence>
<gene>
    <name evidence="7" type="ordered locus">P9303_08491</name>
</gene>
<dbReference type="Gene3D" id="3.30.56.70">
    <property type="entry name" value="N2,N2-dimethylguanosine tRNA methyltransferase, C-terminal domain"/>
    <property type="match status" value="1"/>
</dbReference>
<keyword evidence="2 7" id="KW-0489">Methyltransferase</keyword>
<dbReference type="InterPro" id="IPR042296">
    <property type="entry name" value="tRNA_met_Trm1_C"/>
</dbReference>
<keyword evidence="3 7" id="KW-0808">Transferase</keyword>
<evidence type="ECO:0000256" key="2">
    <source>
        <dbReference type="ARBA" id="ARBA00022603"/>
    </source>
</evidence>
<dbReference type="GO" id="GO:0002940">
    <property type="term" value="P:tRNA N2-guanine methylation"/>
    <property type="evidence" value="ECO:0007669"/>
    <property type="project" value="TreeGrafter"/>
</dbReference>
<keyword evidence="4" id="KW-0949">S-adenosyl-L-methionine</keyword>
<dbReference type="InterPro" id="IPR029063">
    <property type="entry name" value="SAM-dependent_MTases_sf"/>
</dbReference>
<evidence type="ECO:0000256" key="4">
    <source>
        <dbReference type="ARBA" id="ARBA00022691"/>
    </source>
</evidence>
<dbReference type="Proteomes" id="UP000002274">
    <property type="component" value="Chromosome"/>
</dbReference>
<evidence type="ECO:0000256" key="3">
    <source>
        <dbReference type="ARBA" id="ARBA00022679"/>
    </source>
</evidence>